<sequence length="48" mass="5919">MQYLPTFAVLLRGWWVAKRCLYWKNRSYGRDYLVQRQVTSQTDYLDND</sequence>
<evidence type="ECO:0000313" key="2">
    <source>
        <dbReference type="Proteomes" id="UP000277204"/>
    </source>
</evidence>
<organism evidence="1 2">
    <name type="scientific">Schistosoma margrebowiei</name>
    <dbReference type="NCBI Taxonomy" id="48269"/>
    <lineage>
        <taxon>Eukaryota</taxon>
        <taxon>Metazoa</taxon>
        <taxon>Spiralia</taxon>
        <taxon>Lophotrochozoa</taxon>
        <taxon>Platyhelminthes</taxon>
        <taxon>Trematoda</taxon>
        <taxon>Digenea</taxon>
        <taxon>Strigeidida</taxon>
        <taxon>Schistosomatoidea</taxon>
        <taxon>Schistosomatidae</taxon>
        <taxon>Schistosoma</taxon>
    </lineage>
</organism>
<dbReference type="Proteomes" id="UP000277204">
    <property type="component" value="Unassembled WGS sequence"/>
</dbReference>
<dbReference type="EMBL" id="UZAI01002694">
    <property type="protein sequence ID" value="VDO73874.1"/>
    <property type="molecule type" value="Genomic_DNA"/>
</dbReference>
<gene>
    <name evidence="1" type="ORF">SMRZ_LOCUS6939</name>
</gene>
<proteinExistence type="predicted"/>
<dbReference type="AlphaFoldDB" id="A0A3P7YQ21"/>
<name>A0A3P7YQ21_9TREM</name>
<accession>A0A3P7YQ21</accession>
<protein>
    <submittedName>
        <fullName evidence="1">Uncharacterized protein</fullName>
    </submittedName>
</protein>
<reference evidence="1 2" key="1">
    <citation type="submission" date="2018-11" db="EMBL/GenBank/DDBJ databases">
        <authorList>
            <consortium name="Pathogen Informatics"/>
        </authorList>
    </citation>
    <scope>NUCLEOTIDE SEQUENCE [LARGE SCALE GENOMIC DNA]</scope>
    <source>
        <strain evidence="1 2">Zambia</strain>
    </source>
</reference>
<keyword evidence="2" id="KW-1185">Reference proteome</keyword>
<evidence type="ECO:0000313" key="1">
    <source>
        <dbReference type="EMBL" id="VDO73874.1"/>
    </source>
</evidence>